<feature type="transmembrane region" description="Helical" evidence="7">
    <location>
        <begin position="972"/>
        <end position="992"/>
    </location>
</feature>
<dbReference type="OrthoDB" id="2017782at2759"/>
<feature type="transmembrane region" description="Helical" evidence="7">
    <location>
        <begin position="849"/>
        <end position="865"/>
    </location>
</feature>
<feature type="transmembrane region" description="Helical" evidence="7">
    <location>
        <begin position="945"/>
        <end position="965"/>
    </location>
</feature>
<sequence length="1773" mass="195652">MDVHDGEDLFVDYGDFGGQQQLSPRHEDAQVDDDTAMAGEGVPENAEELLANPPSSTLFIFNAPDDTDEAEVEMRCGRFGEVLNVEKVEDKMVVNFKNTKSAYSAREKLDNSKFDDNEVHVYFGPQQGDHHHKGKGLSGDGAAPAGGIAVRMDVDPLTGEYLAGARVVGTGARHANGGMRRRLSSDEKPALKIEPPEQPVSHWSEVHDLEHDDCAALLDDYSKHPHREYLNNRYVLFGNLPSSEIDIDSRRSIEGFLARWVKLDDLVDTNKIIVAGIPVLHVTLRSTRAAAFLQSHVEKDLHDHGHATHVAFAPPLKADKKLWVGWSLPMGFKVSETDLNKAFASFGYIEDFRMLENKNCAFIQYSHVADAVKAYNSMYGLEIAAGHFLNVDFTSAPAAHSHQSVGFGGNRENVPGLHQSLDEYRSHRLGGRDRSRSPHRHRHRSRSRDDRRSRRHHEDRESSRSLEDSRESTQHRSAETLYILKMGELACQVKWRFVRGSEANSLSHLSKLNIDQRTKIDHCRSHVERQPKETTIWYVSAATKEDCEGYDKLCDYFIGKDRVGFIHTGDYYYYLMSSVKSISSCSPSLGAEALSLEPSCYMILVQIAATPGDAMSLSIPSSCKLVGGCRSQRMRITSETVSSSVGLNCFDIVKVAGAAAAVSPISSSMSPAAARSNEDYIAGARVEEDDDADHQQKQLSSSDKAKKPTASCSGTVLYRLYVTFIILLYCGLNATMGLFNRWALGVHGFHFPLILTGANMVAMVLTIGPVVACWPSMRAQVSTHLRKHIWPVCAVSILNGVQLALNNASLVRIELSMNQIIRSASPVVIAILGRFILHTPKSTRLQRISLLLLTLGVALTVRTPTGFNSAAVHVGILQCILGTILLSLQMVISQRLLGPGTRIHPLLLTLYTAAVACVTLLPVAIWAEGWDFATYFQERHWETVMVLGVGCSCSVVYSIIVFTMIKVVSATGTAIVGNVQLVLLLGLAEMLLDEMKGWSTRQFLGVLSTIVGAGVWTYCKVKKPSKPSRDYQSVPQVDLEAGDGTATRSSILSEVICGAAGEVCFPSPILMTVSTGKVSSVAVPLQAASKKEILRQLKRFFISTNTAWTDRKGGGPTGEAKGRRRVEACVGESRADHPSGPQATDSGKAPQVKTTPGDGRLEGLLAERRLHPGFLIAENCVTDEITILEDRRGPPANAPVWPLMPHKYRPPICRCSDDVEDMLDRIDRLRRDGFFYATVMNLVTARAEWLFVKTEGRHLANGFRINTPPSAPQGGASQPDFRIPELHVVPEADRVLLPEAWCALLTVEYETLSSIHYQSPLSPHAEVYFVSQLAEIAMLRWTEPGAEKAAVDEAVLRIVWSLWRMYYTHPAEGKARDRHDLIIAKILATMGFACYRLGEFPLVRECFKNAKILRISYNTRRHREPPMICPHVAAWGHNEALALSALGKYRTAYKLAWSAAEIMKGTRGPDHPQTVHCRLTVERLKRRPDVAMSLSAGVDVSPKEAIKAMKKTEKRPKATKINNRVIKLNGIAEFNGCPVSEYSLLTIFAMDAAADPPEGMVGIDEWLASLRTHLGSLDEKLFIDQPERPLTNPPKGQPLLPPVVVVEEKAAKTKPKSTKKKGKGKKGKDKAKAMSTFKMPAGIWGFHERLAAKSKSSARPPRYWRDGTRLLTAAEEEYPDGPASSSSASPSAMDLQRAPAVVTVIDEPWEPPPCECSEDVEDLIDRIGVLRRERKYRDSALALVHARAEWLWVASSGLFQPTGFITTKGERSA</sequence>
<dbReference type="SUPFAM" id="SSF54928">
    <property type="entry name" value="RNA-binding domain, RBD"/>
    <property type="match status" value="2"/>
</dbReference>
<proteinExistence type="predicted"/>
<feature type="compositionally biased region" description="Basic residues" evidence="6">
    <location>
        <begin position="1612"/>
        <end position="1629"/>
    </location>
</feature>
<comment type="subcellular location">
    <subcellularLocation>
        <location evidence="1">Membrane</location>
        <topology evidence="1">Multi-pass membrane protein</topology>
    </subcellularLocation>
</comment>
<dbReference type="Proteomes" id="UP000541610">
    <property type="component" value="Unassembled WGS sequence"/>
</dbReference>
<keyword evidence="2 7" id="KW-0812">Transmembrane</keyword>
<feature type="domain" description="RRM" evidence="8">
    <location>
        <begin position="320"/>
        <end position="396"/>
    </location>
</feature>
<dbReference type="GO" id="GO:0016020">
    <property type="term" value="C:membrane"/>
    <property type="evidence" value="ECO:0007669"/>
    <property type="project" value="UniProtKB-SubCell"/>
</dbReference>
<keyword evidence="3 7" id="KW-1133">Transmembrane helix</keyword>
<evidence type="ECO:0000313" key="9">
    <source>
        <dbReference type="EMBL" id="KAF4695023.1"/>
    </source>
</evidence>
<evidence type="ECO:0000256" key="2">
    <source>
        <dbReference type="ARBA" id="ARBA00022692"/>
    </source>
</evidence>
<feature type="compositionally biased region" description="Basic and acidic residues" evidence="6">
    <location>
        <begin position="422"/>
        <end position="436"/>
    </location>
</feature>
<accession>A0A7J6PFN7</accession>
<dbReference type="InterPro" id="IPR000504">
    <property type="entry name" value="RRM_dom"/>
</dbReference>
<comment type="caution">
    <text evidence="9">The sequence shown here is derived from an EMBL/GenBank/DDBJ whole genome shotgun (WGS) entry which is preliminary data.</text>
</comment>
<evidence type="ECO:0000256" key="4">
    <source>
        <dbReference type="ARBA" id="ARBA00023136"/>
    </source>
</evidence>
<dbReference type="InterPro" id="IPR004853">
    <property type="entry name" value="Sugar_P_trans_dom"/>
</dbReference>
<dbReference type="InterPro" id="IPR012677">
    <property type="entry name" value="Nucleotide-bd_a/b_plait_sf"/>
</dbReference>
<dbReference type="GO" id="GO:0003723">
    <property type="term" value="F:RNA binding"/>
    <property type="evidence" value="ECO:0007669"/>
    <property type="project" value="UniProtKB-UniRule"/>
</dbReference>
<protein>
    <recommendedName>
        <fullName evidence="8">RRM domain-containing protein</fullName>
    </recommendedName>
</protein>
<dbReference type="PANTHER" id="PTHR11132">
    <property type="entry name" value="SOLUTE CARRIER FAMILY 35"/>
    <property type="match status" value="1"/>
</dbReference>
<dbReference type="InterPro" id="IPR035979">
    <property type="entry name" value="RBD_domain_sf"/>
</dbReference>
<feature type="transmembrane region" description="Helical" evidence="7">
    <location>
        <begin position="871"/>
        <end position="892"/>
    </location>
</feature>
<dbReference type="EMBL" id="JABANP010000025">
    <property type="protein sequence ID" value="KAF4695023.1"/>
    <property type="molecule type" value="Genomic_DNA"/>
</dbReference>
<keyword evidence="4 7" id="KW-0472">Membrane</keyword>
<evidence type="ECO:0000256" key="5">
    <source>
        <dbReference type="PROSITE-ProRule" id="PRU00176"/>
    </source>
</evidence>
<dbReference type="SMART" id="SM00360">
    <property type="entry name" value="RRM"/>
    <property type="match status" value="2"/>
</dbReference>
<dbReference type="InterPro" id="IPR012921">
    <property type="entry name" value="SPOC_C"/>
</dbReference>
<evidence type="ECO:0000256" key="3">
    <source>
        <dbReference type="ARBA" id="ARBA00022989"/>
    </source>
</evidence>
<organism evidence="9 10">
    <name type="scientific">Perkinsus olseni</name>
    <name type="common">Perkinsus atlanticus</name>
    <dbReference type="NCBI Taxonomy" id="32597"/>
    <lineage>
        <taxon>Eukaryota</taxon>
        <taxon>Sar</taxon>
        <taxon>Alveolata</taxon>
        <taxon>Perkinsozoa</taxon>
        <taxon>Perkinsea</taxon>
        <taxon>Perkinsida</taxon>
        <taxon>Perkinsidae</taxon>
        <taxon>Perkinsus</taxon>
    </lineage>
</organism>
<evidence type="ECO:0000259" key="8">
    <source>
        <dbReference type="PROSITE" id="PS50102"/>
    </source>
</evidence>
<evidence type="ECO:0000256" key="6">
    <source>
        <dbReference type="SAM" id="MobiDB-lite"/>
    </source>
</evidence>
<feature type="transmembrane region" description="Helical" evidence="7">
    <location>
        <begin position="716"/>
        <end position="739"/>
    </location>
</feature>
<dbReference type="InterPro" id="IPR050186">
    <property type="entry name" value="TPT_transporter"/>
</dbReference>
<feature type="domain" description="RRM" evidence="8">
    <location>
        <begin position="56"/>
        <end position="126"/>
    </location>
</feature>
<keyword evidence="5" id="KW-0694">RNA-binding</keyword>
<dbReference type="CDD" id="cd00590">
    <property type="entry name" value="RRM_SF"/>
    <property type="match status" value="1"/>
</dbReference>
<reference evidence="9 10" key="1">
    <citation type="submission" date="2020-04" db="EMBL/GenBank/DDBJ databases">
        <title>Perkinsus olseni comparative genomics.</title>
        <authorList>
            <person name="Bogema D.R."/>
        </authorList>
    </citation>
    <scope>NUCLEOTIDE SEQUENCE [LARGE SCALE GENOMIC DNA]</scope>
    <source>
        <strain evidence="9">00978-12</strain>
    </source>
</reference>
<dbReference type="Pfam" id="PF07744">
    <property type="entry name" value="SPOC"/>
    <property type="match status" value="1"/>
</dbReference>
<feature type="region of interest" description="Disordered" evidence="6">
    <location>
        <begin position="422"/>
        <end position="473"/>
    </location>
</feature>
<feature type="region of interest" description="Disordered" evidence="6">
    <location>
        <begin position="1610"/>
        <end position="1632"/>
    </location>
</feature>
<dbReference type="Pfam" id="PF00076">
    <property type="entry name" value="RRM_1"/>
    <property type="match status" value="1"/>
</dbReference>
<gene>
    <name evidence="9" type="ORF">FOZ60_006146</name>
</gene>
<feature type="transmembrane region" description="Helical" evidence="7">
    <location>
        <begin position="789"/>
        <end position="808"/>
    </location>
</feature>
<evidence type="ECO:0000313" key="10">
    <source>
        <dbReference type="Proteomes" id="UP000541610"/>
    </source>
</evidence>
<feature type="compositionally biased region" description="Basic and acidic residues" evidence="6">
    <location>
        <begin position="447"/>
        <end position="473"/>
    </location>
</feature>
<feature type="transmembrane region" description="Helical" evidence="7">
    <location>
        <begin position="904"/>
        <end position="925"/>
    </location>
</feature>
<dbReference type="PROSITE" id="PS50102">
    <property type="entry name" value="RRM"/>
    <property type="match status" value="2"/>
</dbReference>
<feature type="compositionally biased region" description="Basic residues" evidence="6">
    <location>
        <begin position="437"/>
        <end position="446"/>
    </location>
</feature>
<name>A0A7J6PFN7_PEROL</name>
<feature type="transmembrane region" description="Helical" evidence="7">
    <location>
        <begin position="751"/>
        <end position="777"/>
    </location>
</feature>
<dbReference type="Gene3D" id="3.30.70.330">
    <property type="match status" value="2"/>
</dbReference>
<evidence type="ECO:0000256" key="7">
    <source>
        <dbReference type="SAM" id="Phobius"/>
    </source>
</evidence>
<feature type="region of interest" description="Disordered" evidence="6">
    <location>
        <begin position="1130"/>
        <end position="1158"/>
    </location>
</feature>
<dbReference type="Pfam" id="PF03151">
    <property type="entry name" value="TPT"/>
    <property type="match status" value="1"/>
</dbReference>
<evidence type="ECO:0000256" key="1">
    <source>
        <dbReference type="ARBA" id="ARBA00004141"/>
    </source>
</evidence>